<protein>
    <submittedName>
        <fullName evidence="1">Uncharacterized protein</fullName>
    </submittedName>
</protein>
<name>A0A1L9T5D7_9EURO</name>
<dbReference type="RefSeq" id="XP_040698452.1">
    <property type="nucleotide sequence ID" value="XM_040847912.1"/>
</dbReference>
<gene>
    <name evidence="1" type="ORF">ASPSYDRAFT_49769</name>
</gene>
<dbReference type="GeneID" id="63763985"/>
<dbReference type="VEuPathDB" id="FungiDB:ASPSYDRAFT_49769"/>
<evidence type="ECO:0000313" key="2">
    <source>
        <dbReference type="Proteomes" id="UP000184356"/>
    </source>
</evidence>
<proteinExistence type="predicted"/>
<accession>A0A1L9T5D7</accession>
<reference evidence="2" key="1">
    <citation type="journal article" date="2017" name="Genome Biol.">
        <title>Comparative genomics reveals high biological diversity and specific adaptations in the industrially and medically important fungal genus Aspergillus.</title>
        <authorList>
            <person name="de Vries R.P."/>
            <person name="Riley R."/>
            <person name="Wiebenga A."/>
            <person name="Aguilar-Osorio G."/>
            <person name="Amillis S."/>
            <person name="Uchima C.A."/>
            <person name="Anderluh G."/>
            <person name="Asadollahi M."/>
            <person name="Askin M."/>
            <person name="Barry K."/>
            <person name="Battaglia E."/>
            <person name="Bayram O."/>
            <person name="Benocci T."/>
            <person name="Braus-Stromeyer S.A."/>
            <person name="Caldana C."/>
            <person name="Canovas D."/>
            <person name="Cerqueira G.C."/>
            <person name="Chen F."/>
            <person name="Chen W."/>
            <person name="Choi C."/>
            <person name="Clum A."/>
            <person name="Dos Santos R.A."/>
            <person name="Damasio A.R."/>
            <person name="Diallinas G."/>
            <person name="Emri T."/>
            <person name="Fekete E."/>
            <person name="Flipphi M."/>
            <person name="Freyberg S."/>
            <person name="Gallo A."/>
            <person name="Gournas C."/>
            <person name="Habgood R."/>
            <person name="Hainaut M."/>
            <person name="Harispe M.L."/>
            <person name="Henrissat B."/>
            <person name="Hilden K.S."/>
            <person name="Hope R."/>
            <person name="Hossain A."/>
            <person name="Karabika E."/>
            <person name="Karaffa L."/>
            <person name="Karanyi Z."/>
            <person name="Krasevec N."/>
            <person name="Kuo A."/>
            <person name="Kusch H."/>
            <person name="LaButti K."/>
            <person name="Lagendijk E.L."/>
            <person name="Lapidus A."/>
            <person name="Levasseur A."/>
            <person name="Lindquist E."/>
            <person name="Lipzen A."/>
            <person name="Logrieco A.F."/>
            <person name="MacCabe A."/>
            <person name="Maekelae M.R."/>
            <person name="Malavazi I."/>
            <person name="Melin P."/>
            <person name="Meyer V."/>
            <person name="Mielnichuk N."/>
            <person name="Miskei M."/>
            <person name="Molnar A.P."/>
            <person name="Mule G."/>
            <person name="Ngan C.Y."/>
            <person name="Orejas M."/>
            <person name="Orosz E."/>
            <person name="Ouedraogo J.P."/>
            <person name="Overkamp K.M."/>
            <person name="Park H.-S."/>
            <person name="Perrone G."/>
            <person name="Piumi F."/>
            <person name="Punt P.J."/>
            <person name="Ram A.F."/>
            <person name="Ramon A."/>
            <person name="Rauscher S."/>
            <person name="Record E."/>
            <person name="Riano-Pachon D.M."/>
            <person name="Robert V."/>
            <person name="Roehrig J."/>
            <person name="Ruller R."/>
            <person name="Salamov A."/>
            <person name="Salih N.S."/>
            <person name="Samson R.A."/>
            <person name="Sandor E."/>
            <person name="Sanguinetti M."/>
            <person name="Schuetze T."/>
            <person name="Sepcic K."/>
            <person name="Shelest E."/>
            <person name="Sherlock G."/>
            <person name="Sophianopoulou V."/>
            <person name="Squina F.M."/>
            <person name="Sun H."/>
            <person name="Susca A."/>
            <person name="Todd R.B."/>
            <person name="Tsang A."/>
            <person name="Unkles S.E."/>
            <person name="van de Wiele N."/>
            <person name="van Rossen-Uffink D."/>
            <person name="Oliveira J.V."/>
            <person name="Vesth T.C."/>
            <person name="Visser J."/>
            <person name="Yu J.-H."/>
            <person name="Zhou M."/>
            <person name="Andersen M.R."/>
            <person name="Archer D.B."/>
            <person name="Baker S.E."/>
            <person name="Benoit I."/>
            <person name="Brakhage A.A."/>
            <person name="Braus G.H."/>
            <person name="Fischer R."/>
            <person name="Frisvad J.C."/>
            <person name="Goldman G.H."/>
            <person name="Houbraken J."/>
            <person name="Oakley B."/>
            <person name="Pocsi I."/>
            <person name="Scazzocchio C."/>
            <person name="Seiboth B."/>
            <person name="vanKuyk P.A."/>
            <person name="Wortman J."/>
            <person name="Dyer P.S."/>
            <person name="Grigoriev I.V."/>
        </authorList>
    </citation>
    <scope>NUCLEOTIDE SEQUENCE [LARGE SCALE GENOMIC DNA]</scope>
    <source>
        <strain evidence="2">CBS 593.65</strain>
    </source>
</reference>
<sequence>MPTQPTIRDSAIALLHDMSFWGWFATGEVLFLGRFAEAYHLPNAPTPNVIEICLNLDDKSRVQQPARHLALIMPNQRFIETQPPGHTIIDRLNGTRITFIDASALPYRPPMVPLSQAKDNFPSAIANPLDLIALGICEVAVGTDNNRPVVAHAIACLAERIIMSGSPLLMFSDTQRQRVLGHLTRFARHSKKSKSWWKSHIVPRGPSMLDHVRAGSARSLFRK</sequence>
<dbReference type="EMBL" id="KV878594">
    <property type="protein sequence ID" value="OJJ54646.1"/>
    <property type="molecule type" value="Genomic_DNA"/>
</dbReference>
<dbReference type="Proteomes" id="UP000184356">
    <property type="component" value="Unassembled WGS sequence"/>
</dbReference>
<dbReference type="AlphaFoldDB" id="A0A1L9T5D7"/>
<organism evidence="1 2">
    <name type="scientific">Aspergillus sydowii CBS 593.65</name>
    <dbReference type="NCBI Taxonomy" id="1036612"/>
    <lineage>
        <taxon>Eukaryota</taxon>
        <taxon>Fungi</taxon>
        <taxon>Dikarya</taxon>
        <taxon>Ascomycota</taxon>
        <taxon>Pezizomycotina</taxon>
        <taxon>Eurotiomycetes</taxon>
        <taxon>Eurotiomycetidae</taxon>
        <taxon>Eurotiales</taxon>
        <taxon>Aspergillaceae</taxon>
        <taxon>Aspergillus</taxon>
        <taxon>Aspergillus subgen. Nidulantes</taxon>
    </lineage>
</organism>
<keyword evidence="2" id="KW-1185">Reference proteome</keyword>
<evidence type="ECO:0000313" key="1">
    <source>
        <dbReference type="EMBL" id="OJJ54646.1"/>
    </source>
</evidence>
<dbReference type="OrthoDB" id="10454441at2759"/>